<name>A0A0M8PBB2_9EURO</name>
<dbReference type="AlphaFoldDB" id="A0A0M8PBB2"/>
<evidence type="ECO:0000313" key="3">
    <source>
        <dbReference type="Proteomes" id="UP000037696"/>
    </source>
</evidence>
<organism evidence="2 3">
    <name type="scientific">Penicillium nordicum</name>
    <dbReference type="NCBI Taxonomy" id="229535"/>
    <lineage>
        <taxon>Eukaryota</taxon>
        <taxon>Fungi</taxon>
        <taxon>Dikarya</taxon>
        <taxon>Ascomycota</taxon>
        <taxon>Pezizomycotina</taxon>
        <taxon>Eurotiomycetes</taxon>
        <taxon>Eurotiomycetidae</taxon>
        <taxon>Eurotiales</taxon>
        <taxon>Aspergillaceae</taxon>
        <taxon>Penicillium</taxon>
    </lineage>
</organism>
<keyword evidence="1" id="KW-1133">Transmembrane helix</keyword>
<dbReference type="Proteomes" id="UP000037696">
    <property type="component" value="Unassembled WGS sequence"/>
</dbReference>
<keyword evidence="1" id="KW-0472">Membrane</keyword>
<keyword evidence="3" id="KW-1185">Reference proteome</keyword>
<dbReference type="EMBL" id="LHQQ01000066">
    <property type="protein sequence ID" value="KOS44200.1"/>
    <property type="molecule type" value="Genomic_DNA"/>
</dbReference>
<sequence>MMPLCLLSYTAISCEEGPCYVLYGCLLETWFSQLFPFISPQPPLLSALYCFILFYYYYYSLCLTVRGSLFSKISTPSSLHHGCHLYFNPFRLHPSFQQLR</sequence>
<proteinExistence type="predicted"/>
<feature type="transmembrane region" description="Helical" evidence="1">
    <location>
        <begin position="45"/>
        <end position="65"/>
    </location>
</feature>
<evidence type="ECO:0000313" key="2">
    <source>
        <dbReference type="EMBL" id="KOS44200.1"/>
    </source>
</evidence>
<gene>
    <name evidence="2" type="ORF">ACN38_g4908</name>
</gene>
<keyword evidence="1" id="KW-0812">Transmembrane</keyword>
<evidence type="ECO:0000256" key="1">
    <source>
        <dbReference type="SAM" id="Phobius"/>
    </source>
</evidence>
<comment type="caution">
    <text evidence="2">The sequence shown here is derived from an EMBL/GenBank/DDBJ whole genome shotgun (WGS) entry which is preliminary data.</text>
</comment>
<reference evidence="2 3" key="1">
    <citation type="submission" date="2015-08" db="EMBL/GenBank/DDBJ databases">
        <title>Genome sequencing of Penicillium nordicum.</title>
        <authorList>
            <person name="Nguyen H.D."/>
            <person name="Seifert K.A."/>
        </authorList>
    </citation>
    <scope>NUCLEOTIDE SEQUENCE [LARGE SCALE GENOMIC DNA]</scope>
    <source>
        <strain evidence="2 3">DAOMC 185683</strain>
    </source>
</reference>
<protein>
    <submittedName>
        <fullName evidence="2">Uncharacterized protein</fullName>
    </submittedName>
</protein>
<accession>A0A0M8PBB2</accession>